<proteinExistence type="predicted"/>
<comment type="caution">
    <text evidence="10">The sequence shown here is derived from an EMBL/GenBank/DDBJ whole genome shotgun (WGS) entry which is preliminary data.</text>
</comment>
<name>A0A5C7F6E1_9BACT</name>
<evidence type="ECO:0000256" key="2">
    <source>
        <dbReference type="ARBA" id="ARBA00022692"/>
    </source>
</evidence>
<dbReference type="Pfam" id="PF05154">
    <property type="entry name" value="TM2"/>
    <property type="match status" value="1"/>
</dbReference>
<keyword evidence="3 7" id="KW-1133">Transmembrane helix</keyword>
<keyword evidence="5" id="KW-0802">TPR repeat</keyword>
<feature type="compositionally biased region" description="Pro residues" evidence="6">
    <location>
        <begin position="232"/>
        <end position="255"/>
    </location>
</feature>
<protein>
    <submittedName>
        <fullName evidence="10">NINE protein</fullName>
    </submittedName>
</protein>
<dbReference type="Proteomes" id="UP000321907">
    <property type="component" value="Unassembled WGS sequence"/>
</dbReference>
<evidence type="ECO:0000256" key="7">
    <source>
        <dbReference type="SAM" id="Phobius"/>
    </source>
</evidence>
<dbReference type="AlphaFoldDB" id="A0A5C7F6E1"/>
<dbReference type="OrthoDB" id="1491348at2"/>
<feature type="region of interest" description="Disordered" evidence="6">
    <location>
        <begin position="227"/>
        <end position="255"/>
    </location>
</feature>
<keyword evidence="11" id="KW-1185">Reference proteome</keyword>
<evidence type="ECO:0000256" key="6">
    <source>
        <dbReference type="SAM" id="MobiDB-lite"/>
    </source>
</evidence>
<dbReference type="PROSITE" id="PS50005">
    <property type="entry name" value="TPR"/>
    <property type="match status" value="1"/>
</dbReference>
<keyword evidence="2 7" id="KW-0812">Transmembrane</keyword>
<evidence type="ECO:0000256" key="5">
    <source>
        <dbReference type="PROSITE-ProRule" id="PRU00339"/>
    </source>
</evidence>
<dbReference type="EMBL" id="VOXD01000041">
    <property type="protein sequence ID" value="TXF86291.1"/>
    <property type="molecule type" value="Genomic_DNA"/>
</dbReference>
<dbReference type="SUPFAM" id="SSF48452">
    <property type="entry name" value="TPR-like"/>
    <property type="match status" value="1"/>
</dbReference>
<comment type="subcellular location">
    <subcellularLocation>
        <location evidence="1">Membrane</location>
        <topology evidence="1">Multi-pass membrane protein</topology>
    </subcellularLocation>
</comment>
<dbReference type="InterPro" id="IPR007829">
    <property type="entry name" value="TM2"/>
</dbReference>
<evidence type="ECO:0000313" key="11">
    <source>
        <dbReference type="Proteomes" id="UP000321907"/>
    </source>
</evidence>
<evidence type="ECO:0000256" key="3">
    <source>
        <dbReference type="ARBA" id="ARBA00022989"/>
    </source>
</evidence>
<feature type="transmembrane region" description="Helical" evidence="7">
    <location>
        <begin position="6"/>
        <end position="24"/>
    </location>
</feature>
<sequence length="288" mass="32329">MLNKTLAGFFAFFLGMFGVHRFYLGQWFRGVMQFAGFFGAIVLVNLVNDSDGEVFFGMVIATMVIAPIITAIVFWATPEKKWLKKYDKDSLGENQPLGIAAPYAHRDTKALKAEGIRYYRTGDYDLAIEAFTEASEADLGDPGTHFNLACSYAQLGQYGESLRHLELSVTFGLPKPERIEKHPALAALRKHSSYRSFRANNFRRLNLLELTEPKATDTPIVDETETIENFNAPPPPRTTETMPPPPPAFDAPPPGPDLLEQITRLRELHDAGVLTQKEYQMQKEKLMG</sequence>
<gene>
    <name evidence="10" type="ORF">FUA23_19740</name>
</gene>
<evidence type="ECO:0000259" key="8">
    <source>
        <dbReference type="Pfam" id="PF05154"/>
    </source>
</evidence>
<feature type="domain" description="TM2" evidence="8">
    <location>
        <begin position="3"/>
        <end position="45"/>
    </location>
</feature>
<feature type="transmembrane region" description="Helical" evidence="7">
    <location>
        <begin position="31"/>
        <end position="48"/>
    </location>
</feature>
<evidence type="ECO:0000313" key="10">
    <source>
        <dbReference type="EMBL" id="TXF86291.1"/>
    </source>
</evidence>
<dbReference type="Gene3D" id="1.25.40.10">
    <property type="entry name" value="Tetratricopeptide repeat domain"/>
    <property type="match status" value="1"/>
</dbReference>
<keyword evidence="4 7" id="KW-0472">Membrane</keyword>
<evidence type="ECO:0000256" key="4">
    <source>
        <dbReference type="ARBA" id="ARBA00023136"/>
    </source>
</evidence>
<dbReference type="InterPro" id="IPR018649">
    <property type="entry name" value="SHOCT"/>
</dbReference>
<evidence type="ECO:0000259" key="9">
    <source>
        <dbReference type="Pfam" id="PF09851"/>
    </source>
</evidence>
<dbReference type="RefSeq" id="WP_147932515.1">
    <property type="nucleotide sequence ID" value="NZ_VOXD01000041.1"/>
</dbReference>
<feature type="transmembrane region" description="Helical" evidence="7">
    <location>
        <begin position="54"/>
        <end position="76"/>
    </location>
</feature>
<evidence type="ECO:0000256" key="1">
    <source>
        <dbReference type="ARBA" id="ARBA00004141"/>
    </source>
</evidence>
<feature type="repeat" description="TPR" evidence="5">
    <location>
        <begin position="108"/>
        <end position="141"/>
    </location>
</feature>
<organism evidence="10 11">
    <name type="scientific">Neolewinella aurantiaca</name>
    <dbReference type="NCBI Taxonomy" id="2602767"/>
    <lineage>
        <taxon>Bacteria</taxon>
        <taxon>Pseudomonadati</taxon>
        <taxon>Bacteroidota</taxon>
        <taxon>Saprospiria</taxon>
        <taxon>Saprospirales</taxon>
        <taxon>Lewinellaceae</taxon>
        <taxon>Neolewinella</taxon>
    </lineage>
</organism>
<dbReference type="GO" id="GO:0016020">
    <property type="term" value="C:membrane"/>
    <property type="evidence" value="ECO:0007669"/>
    <property type="project" value="UniProtKB-SubCell"/>
</dbReference>
<feature type="domain" description="SHOCT" evidence="9">
    <location>
        <begin position="260"/>
        <end position="287"/>
    </location>
</feature>
<reference evidence="10 11" key="1">
    <citation type="submission" date="2019-08" db="EMBL/GenBank/DDBJ databases">
        <title>Lewinella sp. strain SSH13 Genome sequencing and assembly.</title>
        <authorList>
            <person name="Kim I."/>
        </authorList>
    </citation>
    <scope>NUCLEOTIDE SEQUENCE [LARGE SCALE GENOMIC DNA]</scope>
    <source>
        <strain evidence="10 11">SSH13</strain>
    </source>
</reference>
<dbReference type="Pfam" id="PF09851">
    <property type="entry name" value="SHOCT"/>
    <property type="match status" value="1"/>
</dbReference>
<dbReference type="InterPro" id="IPR019734">
    <property type="entry name" value="TPR_rpt"/>
</dbReference>
<accession>A0A5C7F6E1</accession>
<dbReference type="InterPro" id="IPR011990">
    <property type="entry name" value="TPR-like_helical_dom_sf"/>
</dbReference>